<dbReference type="InParanoid" id="A0A165CV69"/>
<sequence length="360" mass="41257">MSSPPQSAYAAFCCRYGNYWQTLVTARGLTYRYLSVPAGHKGVVLLFLHGFTSSVYDWHYQLDYFHNKGYGLLAPDMLGYGGSDKPRDTKLYQHTPLARDIMDIVAAEVPPDVPIIPVGHNWGVAVMNRLVCHHGKRFKGFVFLNVAYMGPNASAPYDLDELIPLSKQMSGKELYAYWELFTKPGADKICEDNIESFLDMMYAEDEPSVSNRIKLTRHKSEEFVENGMRLPRAKFIRDEDYEVMRDHLVGPGRGMWGPLAWYKMWTDGHHRSEDQVLRSHSELADEGLTTIMITQPVIFFAAARDAICVPSWMRPLMEKVSRHLTTVVLDTSHWIFLEQPDMLNAELDKWLEGKVLRTRS</sequence>
<comment type="similarity">
    <text evidence="2">Belongs to the AB hydrolase superfamily. Epoxide hydrolase family.</text>
</comment>
<evidence type="ECO:0000313" key="4">
    <source>
        <dbReference type="EMBL" id="KZV83188.1"/>
    </source>
</evidence>
<proteinExistence type="inferred from homology"/>
<dbReference type="EMBL" id="KV426284">
    <property type="protein sequence ID" value="KZV83188.1"/>
    <property type="molecule type" value="Genomic_DNA"/>
</dbReference>
<evidence type="ECO:0000259" key="3">
    <source>
        <dbReference type="Pfam" id="PF12697"/>
    </source>
</evidence>
<evidence type="ECO:0000313" key="5">
    <source>
        <dbReference type="Proteomes" id="UP000077266"/>
    </source>
</evidence>
<feature type="domain" description="AB hydrolase-1" evidence="3">
    <location>
        <begin position="45"/>
        <end position="344"/>
    </location>
</feature>
<dbReference type="SUPFAM" id="SSF53474">
    <property type="entry name" value="alpha/beta-Hydrolases"/>
    <property type="match status" value="1"/>
</dbReference>
<dbReference type="InterPro" id="IPR000639">
    <property type="entry name" value="Epox_hydrolase-like"/>
</dbReference>
<dbReference type="PRINTS" id="PR00412">
    <property type="entry name" value="EPOXHYDRLASE"/>
</dbReference>
<dbReference type="Gene3D" id="3.40.50.1820">
    <property type="entry name" value="alpha/beta hydrolase"/>
    <property type="match status" value="1"/>
</dbReference>
<keyword evidence="1 4" id="KW-0378">Hydrolase</keyword>
<dbReference type="PANTHER" id="PTHR43329">
    <property type="entry name" value="EPOXIDE HYDROLASE"/>
    <property type="match status" value="1"/>
</dbReference>
<dbReference type="OrthoDB" id="408373at2759"/>
<accession>A0A165CV69</accession>
<dbReference type="AlphaFoldDB" id="A0A165CV69"/>
<evidence type="ECO:0000256" key="2">
    <source>
        <dbReference type="ARBA" id="ARBA00038334"/>
    </source>
</evidence>
<dbReference type="Pfam" id="PF12697">
    <property type="entry name" value="Abhydrolase_6"/>
    <property type="match status" value="1"/>
</dbReference>
<name>A0A165CV69_EXIGL</name>
<dbReference type="InterPro" id="IPR029058">
    <property type="entry name" value="AB_hydrolase_fold"/>
</dbReference>
<gene>
    <name evidence="4" type="ORF">EXIGLDRAFT_754532</name>
</gene>
<dbReference type="Proteomes" id="UP000077266">
    <property type="component" value="Unassembled WGS sequence"/>
</dbReference>
<reference evidence="4 5" key="1">
    <citation type="journal article" date="2016" name="Mol. Biol. Evol.">
        <title>Comparative Genomics of Early-Diverging Mushroom-Forming Fungi Provides Insights into the Origins of Lignocellulose Decay Capabilities.</title>
        <authorList>
            <person name="Nagy L.G."/>
            <person name="Riley R."/>
            <person name="Tritt A."/>
            <person name="Adam C."/>
            <person name="Daum C."/>
            <person name="Floudas D."/>
            <person name="Sun H."/>
            <person name="Yadav J.S."/>
            <person name="Pangilinan J."/>
            <person name="Larsson K.H."/>
            <person name="Matsuura K."/>
            <person name="Barry K."/>
            <person name="Labutti K."/>
            <person name="Kuo R."/>
            <person name="Ohm R.A."/>
            <person name="Bhattacharya S.S."/>
            <person name="Shirouzu T."/>
            <person name="Yoshinaga Y."/>
            <person name="Martin F.M."/>
            <person name="Grigoriev I.V."/>
            <person name="Hibbett D.S."/>
        </authorList>
    </citation>
    <scope>NUCLEOTIDE SEQUENCE [LARGE SCALE GENOMIC DNA]</scope>
    <source>
        <strain evidence="4 5">HHB12029</strain>
    </source>
</reference>
<protein>
    <submittedName>
        <fullName evidence="4">Alpha/beta-hydrolase</fullName>
    </submittedName>
</protein>
<keyword evidence="5" id="KW-1185">Reference proteome</keyword>
<dbReference type="InterPro" id="IPR000073">
    <property type="entry name" value="AB_hydrolase_1"/>
</dbReference>
<organism evidence="4 5">
    <name type="scientific">Exidia glandulosa HHB12029</name>
    <dbReference type="NCBI Taxonomy" id="1314781"/>
    <lineage>
        <taxon>Eukaryota</taxon>
        <taxon>Fungi</taxon>
        <taxon>Dikarya</taxon>
        <taxon>Basidiomycota</taxon>
        <taxon>Agaricomycotina</taxon>
        <taxon>Agaricomycetes</taxon>
        <taxon>Auriculariales</taxon>
        <taxon>Exidiaceae</taxon>
        <taxon>Exidia</taxon>
    </lineage>
</organism>
<evidence type="ECO:0000256" key="1">
    <source>
        <dbReference type="ARBA" id="ARBA00022801"/>
    </source>
</evidence>
<dbReference type="STRING" id="1314781.A0A165CV69"/>
<dbReference type="GO" id="GO:0016787">
    <property type="term" value="F:hydrolase activity"/>
    <property type="evidence" value="ECO:0007669"/>
    <property type="project" value="UniProtKB-KW"/>
</dbReference>